<evidence type="ECO:0000313" key="3">
    <source>
        <dbReference type="Proteomes" id="UP000193642"/>
    </source>
</evidence>
<evidence type="ECO:0000313" key="2">
    <source>
        <dbReference type="EMBL" id="ORY50949.1"/>
    </source>
</evidence>
<feature type="region of interest" description="Disordered" evidence="1">
    <location>
        <begin position="31"/>
        <end position="51"/>
    </location>
</feature>
<dbReference type="AlphaFoldDB" id="A0A1Y2CV55"/>
<comment type="caution">
    <text evidence="2">The sequence shown here is derived from an EMBL/GenBank/DDBJ whole genome shotgun (WGS) entry which is preliminary data.</text>
</comment>
<keyword evidence="3" id="KW-1185">Reference proteome</keyword>
<sequence length="192" mass="20049">RPARAISNEEAAKIRKAQLKEAQRTWRRRQKAALAATTPTGSNPLNPLNPTIAESASSVSVSVSLSPAPSSVSVQSSTPPIPATTTLLDDLRQLLSLTQPNALPAVNELALFLSSFQTSCMLDIKCGSACSAAAAVPGIAQAKAAILDKCQNSADRMVVSQIIDSMKQEQLEVGGASGPELFDCCRATMASL</sequence>
<gene>
    <name evidence="2" type="ORF">BCR33DRAFT_712904</name>
</gene>
<proteinExistence type="predicted"/>
<dbReference type="Proteomes" id="UP000193642">
    <property type="component" value="Unassembled WGS sequence"/>
</dbReference>
<feature type="non-terminal residue" evidence="2">
    <location>
        <position position="1"/>
    </location>
</feature>
<accession>A0A1Y2CV55</accession>
<protein>
    <submittedName>
        <fullName evidence="2">Uncharacterized protein</fullName>
    </submittedName>
</protein>
<name>A0A1Y2CV55_9FUNG</name>
<reference evidence="2 3" key="1">
    <citation type="submission" date="2016-07" db="EMBL/GenBank/DDBJ databases">
        <title>Pervasive Adenine N6-methylation of Active Genes in Fungi.</title>
        <authorList>
            <consortium name="DOE Joint Genome Institute"/>
            <person name="Mondo S.J."/>
            <person name="Dannebaum R.O."/>
            <person name="Kuo R.C."/>
            <person name="Labutti K."/>
            <person name="Haridas S."/>
            <person name="Kuo A."/>
            <person name="Salamov A."/>
            <person name="Ahrendt S.R."/>
            <person name="Lipzen A."/>
            <person name="Sullivan W."/>
            <person name="Andreopoulos W.B."/>
            <person name="Clum A."/>
            <person name="Lindquist E."/>
            <person name="Daum C."/>
            <person name="Ramamoorthy G.K."/>
            <person name="Gryganskyi A."/>
            <person name="Culley D."/>
            <person name="Magnuson J.K."/>
            <person name="James T.Y."/>
            <person name="O'Malley M.A."/>
            <person name="Stajich J.E."/>
            <person name="Spatafora J.W."/>
            <person name="Visel A."/>
            <person name="Grigoriev I.V."/>
        </authorList>
    </citation>
    <scope>NUCLEOTIDE SEQUENCE [LARGE SCALE GENOMIC DNA]</scope>
    <source>
        <strain evidence="2 3">JEL800</strain>
    </source>
</reference>
<organism evidence="2 3">
    <name type="scientific">Rhizoclosmatium globosum</name>
    <dbReference type="NCBI Taxonomy" id="329046"/>
    <lineage>
        <taxon>Eukaryota</taxon>
        <taxon>Fungi</taxon>
        <taxon>Fungi incertae sedis</taxon>
        <taxon>Chytridiomycota</taxon>
        <taxon>Chytridiomycota incertae sedis</taxon>
        <taxon>Chytridiomycetes</taxon>
        <taxon>Chytridiales</taxon>
        <taxon>Chytriomycetaceae</taxon>
        <taxon>Rhizoclosmatium</taxon>
    </lineage>
</organism>
<feature type="compositionally biased region" description="Polar residues" evidence="1">
    <location>
        <begin position="37"/>
        <end position="51"/>
    </location>
</feature>
<evidence type="ECO:0000256" key="1">
    <source>
        <dbReference type="SAM" id="MobiDB-lite"/>
    </source>
</evidence>
<dbReference type="EMBL" id="MCGO01000006">
    <property type="protein sequence ID" value="ORY50949.1"/>
    <property type="molecule type" value="Genomic_DNA"/>
</dbReference>